<comment type="pathway">
    <text evidence="4">Aromatic compound metabolism; phenylacetate degradation.</text>
</comment>
<feature type="domain" description="AMP-dependent ligase C-terminal" evidence="10">
    <location>
        <begin position="295"/>
        <end position="392"/>
    </location>
</feature>
<dbReference type="Pfam" id="PF00501">
    <property type="entry name" value="AMP-binding"/>
    <property type="match status" value="1"/>
</dbReference>
<dbReference type="PIRSF" id="PIRSF006444">
    <property type="entry name" value="PaaK"/>
    <property type="match status" value="1"/>
</dbReference>
<dbReference type="InterPro" id="IPR045851">
    <property type="entry name" value="AMP-bd_C_sf"/>
</dbReference>
<dbReference type="GO" id="GO:0000166">
    <property type="term" value="F:nucleotide binding"/>
    <property type="evidence" value="ECO:0007669"/>
    <property type="project" value="UniProtKB-KW"/>
</dbReference>
<dbReference type="EMBL" id="QXEV01000022">
    <property type="protein sequence ID" value="RIA66520.1"/>
    <property type="molecule type" value="Genomic_DNA"/>
</dbReference>
<dbReference type="AlphaFoldDB" id="A0A397QYC5"/>
<evidence type="ECO:0000256" key="7">
    <source>
        <dbReference type="ARBA" id="ARBA00068695"/>
    </source>
</evidence>
<accession>A0A397QYC5</accession>
<name>A0A397QYC5_9MOLU</name>
<evidence type="ECO:0000256" key="2">
    <source>
        <dbReference type="ARBA" id="ARBA00022598"/>
    </source>
</evidence>
<dbReference type="InParanoid" id="A0A397QYC5"/>
<evidence type="ECO:0000256" key="3">
    <source>
        <dbReference type="ARBA" id="ARBA00022741"/>
    </source>
</evidence>
<dbReference type="EC" id="6.2.1.30" evidence="6"/>
<gene>
    <name evidence="11" type="ORF">EI71_01569</name>
</gene>
<evidence type="ECO:0000256" key="4">
    <source>
        <dbReference type="ARBA" id="ARBA00060591"/>
    </source>
</evidence>
<keyword evidence="12" id="KW-1185">Reference proteome</keyword>
<dbReference type="GO" id="GO:0010124">
    <property type="term" value="P:phenylacetate catabolic process"/>
    <property type="evidence" value="ECO:0007669"/>
    <property type="project" value="InterPro"/>
</dbReference>
<comment type="caution">
    <text evidence="11">The sequence shown here is derived from an EMBL/GenBank/DDBJ whole genome shotgun (WGS) entry which is preliminary data.</text>
</comment>
<evidence type="ECO:0000256" key="1">
    <source>
        <dbReference type="ARBA" id="ARBA00011245"/>
    </source>
</evidence>
<evidence type="ECO:0000313" key="12">
    <source>
        <dbReference type="Proteomes" id="UP000266506"/>
    </source>
</evidence>
<dbReference type="Pfam" id="PF14535">
    <property type="entry name" value="AMP-binding_C_2"/>
    <property type="match status" value="1"/>
</dbReference>
<dbReference type="InterPro" id="IPR042099">
    <property type="entry name" value="ANL_N_sf"/>
</dbReference>
<sequence>MDEAGIKPSDIKSIDDLKKLPFTTKHDLRENYPYGFFATSMDNIVRIHASSGTTGKLTTMGYTKRDLDDWSEAFKRSLTFAGVTKSDIVHISYGYGLFTGGLGAHYGAEALGCAVVPCSTGNTSRQLQLLKDFKATVLCCTPSYALVLAEAIEKSDEYTIEDFSLRIGIFGAEPWSEGMKAQIEEKLHIKAYDIYGLSEISGPGVSMNCGGKYLHVQEDYFYPEIIDPETLEVLPDGVEGELVFTTLRKEGVPLIRYRTRDLCSLYHGVCPICGRTLVRMDRVKARSDDMLIIRGVNVFPSQIEHTLTKIKELNGAHYLLVVDRKGLLDSLEIKVELNPAYFTDTIKDIEILKKSVEHMVTSAIGIAPKITFCSPGEIPLSDGKTKRTIDNRKI</sequence>
<reference evidence="11 12" key="1">
    <citation type="submission" date="2018-08" db="EMBL/GenBank/DDBJ databases">
        <title>Genomic Encyclopedia of Archaeal and Bacterial Type Strains, Phase II (KMG-II): from individual species to whole genera.</title>
        <authorList>
            <person name="Goeker M."/>
        </authorList>
    </citation>
    <scope>NUCLEOTIDE SEQUENCE [LARGE SCALE GENOMIC DNA]</scope>
    <source>
        <strain evidence="11 12">ATCC 27112</strain>
    </source>
</reference>
<feature type="domain" description="AMP-dependent synthetase/ligase" evidence="9">
    <location>
        <begin position="39"/>
        <end position="244"/>
    </location>
</feature>
<evidence type="ECO:0000256" key="8">
    <source>
        <dbReference type="ARBA" id="ARBA00075111"/>
    </source>
</evidence>
<dbReference type="Proteomes" id="UP000266506">
    <property type="component" value="Unassembled WGS sequence"/>
</dbReference>
<dbReference type="CDD" id="cd05913">
    <property type="entry name" value="PaaK"/>
    <property type="match status" value="1"/>
</dbReference>
<dbReference type="Gene3D" id="3.40.50.12780">
    <property type="entry name" value="N-terminal domain of ligase-like"/>
    <property type="match status" value="1"/>
</dbReference>
<dbReference type="InterPro" id="IPR011880">
    <property type="entry name" value="PA_CoA_ligase"/>
</dbReference>
<evidence type="ECO:0000256" key="5">
    <source>
        <dbReference type="ARBA" id="ARBA00061566"/>
    </source>
</evidence>
<dbReference type="InterPro" id="IPR000873">
    <property type="entry name" value="AMP-dep_synth/lig_dom"/>
</dbReference>
<comment type="subunit">
    <text evidence="1">Monomer.</text>
</comment>
<protein>
    <recommendedName>
        <fullName evidence="7">Phenylacetate-coenzyme A ligase</fullName>
        <ecNumber evidence="6">6.2.1.30</ecNumber>
    </recommendedName>
    <alternativeName>
        <fullName evidence="8">Phenylacetyl-CoA ligase</fullName>
    </alternativeName>
</protein>
<proteinExistence type="inferred from homology"/>
<dbReference type="GO" id="GO:0047475">
    <property type="term" value="F:phenylacetate-CoA ligase activity"/>
    <property type="evidence" value="ECO:0007669"/>
    <property type="project" value="UniProtKB-EC"/>
</dbReference>
<evidence type="ECO:0000256" key="6">
    <source>
        <dbReference type="ARBA" id="ARBA00066629"/>
    </source>
</evidence>
<evidence type="ECO:0000259" key="9">
    <source>
        <dbReference type="Pfam" id="PF00501"/>
    </source>
</evidence>
<dbReference type="PANTHER" id="PTHR43439">
    <property type="entry name" value="PHENYLACETATE-COENZYME A LIGASE"/>
    <property type="match status" value="1"/>
</dbReference>
<comment type="similarity">
    <text evidence="5">Belongs to the phenylacetyl-CoA ligase family.</text>
</comment>
<dbReference type="Gene3D" id="3.30.300.30">
    <property type="match status" value="1"/>
</dbReference>
<dbReference type="InterPro" id="IPR051414">
    <property type="entry name" value="Adenylate-forming_Reductase"/>
</dbReference>
<dbReference type="PANTHER" id="PTHR43439:SF1">
    <property type="entry name" value="PHENYLACETATE-COENZYME A LIGASE"/>
    <property type="match status" value="1"/>
</dbReference>
<dbReference type="InterPro" id="IPR028154">
    <property type="entry name" value="AMP-dep_Lig_C"/>
</dbReference>
<keyword evidence="2 11" id="KW-0436">Ligase</keyword>
<organism evidence="11 12">
    <name type="scientific">Anaeroplasma bactoclasticum</name>
    <dbReference type="NCBI Taxonomy" id="2088"/>
    <lineage>
        <taxon>Bacteria</taxon>
        <taxon>Bacillati</taxon>
        <taxon>Mycoplasmatota</taxon>
        <taxon>Mollicutes</taxon>
        <taxon>Anaeroplasmatales</taxon>
        <taxon>Anaeroplasmataceae</taxon>
        <taxon>Anaeroplasma</taxon>
    </lineage>
</organism>
<evidence type="ECO:0000313" key="11">
    <source>
        <dbReference type="EMBL" id="RIA66520.1"/>
    </source>
</evidence>
<dbReference type="FunFam" id="3.40.50.12780:FF:000016">
    <property type="entry name" value="Phenylacetate-coenzyme A ligase"/>
    <property type="match status" value="1"/>
</dbReference>
<keyword evidence="3" id="KW-0547">Nucleotide-binding</keyword>
<evidence type="ECO:0000259" key="10">
    <source>
        <dbReference type="Pfam" id="PF14535"/>
    </source>
</evidence>
<dbReference type="SUPFAM" id="SSF56801">
    <property type="entry name" value="Acetyl-CoA synthetase-like"/>
    <property type="match status" value="1"/>
</dbReference>